<dbReference type="Proteomes" id="UP000663586">
    <property type="component" value="Chromosome"/>
</dbReference>
<dbReference type="SFLD" id="SFLDG01386">
    <property type="entry name" value="main_SPASM_domain-containing"/>
    <property type="match status" value="1"/>
</dbReference>
<dbReference type="InterPro" id="IPR006638">
    <property type="entry name" value="Elp3/MiaA/NifB-like_rSAM"/>
</dbReference>
<evidence type="ECO:0000313" key="10">
    <source>
        <dbReference type="Proteomes" id="UP000663586"/>
    </source>
</evidence>
<dbReference type="PROSITE" id="PS51918">
    <property type="entry name" value="RADICAL_SAM"/>
    <property type="match status" value="1"/>
</dbReference>
<protein>
    <submittedName>
        <fullName evidence="9">Radical SAM superfamily enzyme</fullName>
    </submittedName>
</protein>
<dbReference type="GO" id="GO:0051539">
    <property type="term" value="F:4 iron, 4 sulfur cluster binding"/>
    <property type="evidence" value="ECO:0007669"/>
    <property type="project" value="UniProtKB-KW"/>
</dbReference>
<evidence type="ECO:0000256" key="6">
    <source>
        <dbReference type="ARBA" id="ARBA00023014"/>
    </source>
</evidence>
<dbReference type="InterPro" id="IPR050377">
    <property type="entry name" value="Radical_SAM_PqqE_MftC-like"/>
</dbReference>
<evidence type="ECO:0000259" key="8">
    <source>
        <dbReference type="PROSITE" id="PS51918"/>
    </source>
</evidence>
<evidence type="ECO:0000313" key="9">
    <source>
        <dbReference type="EMBL" id="QSG03169.1"/>
    </source>
</evidence>
<comment type="cofactor">
    <cofactor evidence="1">
        <name>[4Fe-4S] cluster</name>
        <dbReference type="ChEBI" id="CHEBI:49883"/>
    </cofactor>
</comment>
<evidence type="ECO:0000256" key="2">
    <source>
        <dbReference type="ARBA" id="ARBA00022485"/>
    </source>
</evidence>
<dbReference type="InterPro" id="IPR013785">
    <property type="entry name" value="Aldolase_TIM"/>
</dbReference>
<keyword evidence="3" id="KW-0949">S-adenosyl-L-methionine</keyword>
<name>A0A897MW74_9EURY</name>
<evidence type="ECO:0000256" key="5">
    <source>
        <dbReference type="ARBA" id="ARBA00023004"/>
    </source>
</evidence>
<dbReference type="CDD" id="cd01335">
    <property type="entry name" value="Radical_SAM"/>
    <property type="match status" value="1"/>
</dbReference>
<keyword evidence="2" id="KW-0004">4Fe-4S</keyword>
<dbReference type="EMBL" id="CP064786">
    <property type="protein sequence ID" value="QSG03169.1"/>
    <property type="molecule type" value="Genomic_DNA"/>
</dbReference>
<dbReference type="AlphaFoldDB" id="A0A897MW74"/>
<proteinExistence type="predicted"/>
<feature type="region of interest" description="Disordered" evidence="7">
    <location>
        <begin position="1"/>
        <end position="35"/>
    </location>
</feature>
<dbReference type="CDD" id="cd21123">
    <property type="entry name" value="SPASM_MftC-like"/>
    <property type="match status" value="1"/>
</dbReference>
<feature type="domain" description="Radical SAM core" evidence="8">
    <location>
        <begin position="37"/>
        <end position="248"/>
    </location>
</feature>
<keyword evidence="4" id="KW-0479">Metal-binding</keyword>
<dbReference type="InterPro" id="IPR017200">
    <property type="entry name" value="PqqE-like"/>
</dbReference>
<organism evidence="9 10">
    <name type="scientific">Natranaeroarchaeum sulfidigenes</name>
    <dbReference type="NCBI Taxonomy" id="2784880"/>
    <lineage>
        <taxon>Archaea</taxon>
        <taxon>Methanobacteriati</taxon>
        <taxon>Methanobacteriota</taxon>
        <taxon>Stenosarchaea group</taxon>
        <taxon>Halobacteria</taxon>
        <taxon>Halobacteriales</taxon>
        <taxon>Natronoarchaeaceae</taxon>
        <taxon>Natranaeroarchaeum</taxon>
    </lineage>
</organism>
<evidence type="ECO:0000256" key="4">
    <source>
        <dbReference type="ARBA" id="ARBA00022723"/>
    </source>
</evidence>
<dbReference type="InterPro" id="IPR007197">
    <property type="entry name" value="rSAM"/>
</dbReference>
<dbReference type="PANTHER" id="PTHR11228">
    <property type="entry name" value="RADICAL SAM DOMAIN PROTEIN"/>
    <property type="match status" value="1"/>
</dbReference>
<dbReference type="InterPro" id="IPR058240">
    <property type="entry name" value="rSAM_sf"/>
</dbReference>
<dbReference type="Gene3D" id="3.20.20.70">
    <property type="entry name" value="Aldolase class I"/>
    <property type="match status" value="1"/>
</dbReference>
<gene>
    <name evidence="9" type="ORF">AArcS_1968</name>
</gene>
<dbReference type="KEGG" id="hara:AArcS_1968"/>
<evidence type="ECO:0000256" key="1">
    <source>
        <dbReference type="ARBA" id="ARBA00001966"/>
    </source>
</evidence>
<keyword evidence="5" id="KW-0408">Iron</keyword>
<dbReference type="SUPFAM" id="SSF102114">
    <property type="entry name" value="Radical SAM enzymes"/>
    <property type="match status" value="1"/>
</dbReference>
<dbReference type="RefSeq" id="WP_238477228.1">
    <property type="nucleotide sequence ID" value="NZ_CP064786.1"/>
</dbReference>
<dbReference type="SFLD" id="SFLDS00029">
    <property type="entry name" value="Radical_SAM"/>
    <property type="match status" value="1"/>
</dbReference>
<dbReference type="Pfam" id="PF04055">
    <property type="entry name" value="Radical_SAM"/>
    <property type="match status" value="1"/>
</dbReference>
<sequence length="375" mass="40465">MHSSSNRPSHGGGHPHENHERDRSDSAGAHPHARDYSKTPLVVTWEVTQACELACDHCRASAKPERHPEELSLDEATELFRQVATFDPQPFFVFTGGDPLQRPDVFDLLERAVDVGVTPSITPATTPQLDRQAIERFADIGVNRMALSLDGATAESHDQFRGESGTFETAIEAAEHAADLGLSIQINTTVTASTVDELPAIADRVEDLGAAMWEVFFLVPLGRGAALEQITPGRAREVMEWLYRRGTDAPFRIITVEAPFYRRVARELQSEAGSSAGAVGTTGAGNGFVFVSHTGEVYPSGFLPESAGNVRETPLPELYRNDGLMEQLRARESFDGPCGDCVVTAECGGSRSRAFAATGTPTGSDPLCPWATEEG</sequence>
<dbReference type="SMART" id="SM00729">
    <property type="entry name" value="Elp3"/>
    <property type="match status" value="1"/>
</dbReference>
<evidence type="ECO:0000256" key="3">
    <source>
        <dbReference type="ARBA" id="ARBA00022691"/>
    </source>
</evidence>
<accession>A0A897MW74</accession>
<dbReference type="SFLD" id="SFLDG01067">
    <property type="entry name" value="SPASM/twitch_domain_containing"/>
    <property type="match status" value="1"/>
</dbReference>
<dbReference type="PIRSF" id="PIRSF037420">
    <property type="entry name" value="PQQ_syn_pqqE"/>
    <property type="match status" value="1"/>
</dbReference>
<keyword evidence="10" id="KW-1185">Reference proteome</keyword>
<dbReference type="GO" id="GO:0003824">
    <property type="term" value="F:catalytic activity"/>
    <property type="evidence" value="ECO:0007669"/>
    <property type="project" value="InterPro"/>
</dbReference>
<dbReference type="GO" id="GO:0046872">
    <property type="term" value="F:metal ion binding"/>
    <property type="evidence" value="ECO:0007669"/>
    <property type="project" value="UniProtKB-KW"/>
</dbReference>
<reference evidence="9" key="1">
    <citation type="submission" date="2020-11" db="EMBL/GenBank/DDBJ databases">
        <title>Carbohydrate-dependent, anaerobic sulfur respiration: A novel catabolism in halophilic archaea.</title>
        <authorList>
            <person name="Sorokin D.Y."/>
            <person name="Messina E."/>
            <person name="Smedile F."/>
            <person name="La Cono V."/>
            <person name="Hallsworth J.E."/>
            <person name="Yakimov M.M."/>
        </authorList>
    </citation>
    <scope>NUCLEOTIDE SEQUENCE</scope>
    <source>
        <strain evidence="9">AArc-S</strain>
    </source>
</reference>
<dbReference type="PANTHER" id="PTHR11228:SF34">
    <property type="entry name" value="TUNGSTEN-CONTAINING ALDEHYDE FERREDOXIN OXIDOREDUCTASE COFACTOR MODIFYING PROTEIN"/>
    <property type="match status" value="1"/>
</dbReference>
<evidence type="ECO:0000256" key="7">
    <source>
        <dbReference type="SAM" id="MobiDB-lite"/>
    </source>
</evidence>
<feature type="compositionally biased region" description="Basic and acidic residues" evidence="7">
    <location>
        <begin position="14"/>
        <end position="25"/>
    </location>
</feature>
<dbReference type="GeneID" id="70685343"/>
<keyword evidence="6" id="KW-0411">Iron-sulfur</keyword>